<keyword evidence="3" id="KW-0378">Hydrolase</keyword>
<organism evidence="8 9">
    <name type="scientific">Agromyces tardus</name>
    <dbReference type="NCBI Taxonomy" id="2583849"/>
    <lineage>
        <taxon>Bacteria</taxon>
        <taxon>Bacillati</taxon>
        <taxon>Actinomycetota</taxon>
        <taxon>Actinomycetes</taxon>
        <taxon>Micrococcales</taxon>
        <taxon>Microbacteriaceae</taxon>
        <taxon>Agromyces</taxon>
    </lineage>
</organism>
<dbReference type="AlphaFoldDB" id="A0A3M8AM94"/>
<comment type="caution">
    <text evidence="5">Lacks conserved residue(s) required for the propagation of feature annotation.</text>
</comment>
<dbReference type="InterPro" id="IPR050131">
    <property type="entry name" value="Peptidase_S8_subtilisin-like"/>
</dbReference>
<reference evidence="8 9" key="1">
    <citation type="submission" date="2018-10" db="EMBL/GenBank/DDBJ databases">
        <title>Isolation, diversity and antibacterial activity of antinobacteria from the wheat rhizosphere soil.</title>
        <authorList>
            <person name="Sun T."/>
        </authorList>
    </citation>
    <scope>NUCLEOTIDE SEQUENCE [LARGE SCALE GENOMIC DNA]</scope>
    <source>
        <strain evidence="8 9">SJ-23</strain>
    </source>
</reference>
<dbReference type="Gene3D" id="3.40.50.200">
    <property type="entry name" value="Peptidase S8/S53 domain"/>
    <property type="match status" value="1"/>
</dbReference>
<accession>A0A3M8AM94</accession>
<dbReference type="Proteomes" id="UP000275048">
    <property type="component" value="Unassembled WGS sequence"/>
</dbReference>
<dbReference type="PANTHER" id="PTHR43806">
    <property type="entry name" value="PEPTIDASE S8"/>
    <property type="match status" value="1"/>
</dbReference>
<evidence type="ECO:0000256" key="4">
    <source>
        <dbReference type="ARBA" id="ARBA00022825"/>
    </source>
</evidence>
<feature type="domain" description="Peptidase S8/S53" evidence="7">
    <location>
        <begin position="205"/>
        <end position="433"/>
    </location>
</feature>
<dbReference type="GO" id="GO:0006508">
    <property type="term" value="P:proteolysis"/>
    <property type="evidence" value="ECO:0007669"/>
    <property type="project" value="UniProtKB-KW"/>
</dbReference>
<comment type="similarity">
    <text evidence="1 5">Belongs to the peptidase S8 family.</text>
</comment>
<evidence type="ECO:0000256" key="6">
    <source>
        <dbReference type="SAM" id="MobiDB-lite"/>
    </source>
</evidence>
<name>A0A3M8AM94_9MICO</name>
<dbReference type="PROSITE" id="PS51892">
    <property type="entry name" value="SUBTILASE"/>
    <property type="match status" value="1"/>
</dbReference>
<dbReference type="OrthoDB" id="9790784at2"/>
<sequence>MGMIDGTEPKPIETPDVRPRVIVKVTDAARRERGLKERAPEGRAGEREDDIGRELVDAFAYLGDVIAEYQDRVAGEAFLEPMVGRSERERIGRGRRARFDGYAAITVRDAASAAELAKELNARDDVETAYVEGGPTPPPVDATDDPRSGNQGYLDAAPDGIDARWAWGATDGSGVGFVDLEQGWTLNHEDLAAAGITIISGVSQAYHGHGTAVLGEVVAVDNTRGGVGIAPAASARVVSQYRTSTSYSTAAAIISAADAMSPGDVLLLEAQTTAAGSSTTYLPVEVEQAVFDAIRDAVDAGIVVVEAAGNGGNDLDDWTDADGRHLLKVGDDDYRDSGAIMVGAATSASPHSRLGFSNHGSRIDCYAWGQNVDTTGDGWTGTSTTAYTGSFGGTSGATPIVTGAAVLLQSWRRARTGQPFGPGTVRSWLGSSLNTPSADPATDRIGVMPDLHAIFDAIERNDRFGRIDDRYVYWVNILFGIIDDAPGVIWVPGKGPVPVDPDWRSQAVRARRELVAAIAKEARGLDGRLTAKQLDRIAGVAFKKLGR</sequence>
<dbReference type="InterPro" id="IPR034073">
    <property type="entry name" value="Subtilisin_DY-like_dom"/>
</dbReference>
<evidence type="ECO:0000313" key="8">
    <source>
        <dbReference type="EMBL" id="RNB51605.1"/>
    </source>
</evidence>
<dbReference type="InterPro" id="IPR015500">
    <property type="entry name" value="Peptidase_S8_subtilisin-rel"/>
</dbReference>
<dbReference type="InterPro" id="IPR023828">
    <property type="entry name" value="Peptidase_S8_Ser-AS"/>
</dbReference>
<dbReference type="Pfam" id="PF00082">
    <property type="entry name" value="Peptidase_S8"/>
    <property type="match status" value="1"/>
</dbReference>
<dbReference type="GO" id="GO:0004252">
    <property type="term" value="F:serine-type endopeptidase activity"/>
    <property type="evidence" value="ECO:0007669"/>
    <property type="project" value="InterPro"/>
</dbReference>
<keyword evidence="9" id="KW-1185">Reference proteome</keyword>
<dbReference type="EMBL" id="RHHB01000003">
    <property type="protein sequence ID" value="RNB51605.1"/>
    <property type="molecule type" value="Genomic_DNA"/>
</dbReference>
<feature type="region of interest" description="Disordered" evidence="6">
    <location>
        <begin position="128"/>
        <end position="152"/>
    </location>
</feature>
<evidence type="ECO:0000256" key="1">
    <source>
        <dbReference type="ARBA" id="ARBA00011073"/>
    </source>
</evidence>
<evidence type="ECO:0000259" key="7">
    <source>
        <dbReference type="Pfam" id="PF00082"/>
    </source>
</evidence>
<evidence type="ECO:0000313" key="9">
    <source>
        <dbReference type="Proteomes" id="UP000275048"/>
    </source>
</evidence>
<keyword evidence="4" id="KW-0720">Serine protease</keyword>
<proteinExistence type="inferred from homology"/>
<dbReference type="PANTHER" id="PTHR43806:SF11">
    <property type="entry name" value="CEREVISIN-RELATED"/>
    <property type="match status" value="1"/>
</dbReference>
<gene>
    <name evidence="8" type="ORF">EDM22_04030</name>
</gene>
<dbReference type="RefSeq" id="WP_122935765.1">
    <property type="nucleotide sequence ID" value="NZ_JBHSNT010000003.1"/>
</dbReference>
<dbReference type="SUPFAM" id="SSF52743">
    <property type="entry name" value="Subtilisin-like"/>
    <property type="match status" value="1"/>
</dbReference>
<dbReference type="CDD" id="cd04843">
    <property type="entry name" value="Peptidases_S8_11"/>
    <property type="match status" value="1"/>
</dbReference>
<dbReference type="PRINTS" id="PR00723">
    <property type="entry name" value="SUBTILISIN"/>
</dbReference>
<evidence type="ECO:0000256" key="2">
    <source>
        <dbReference type="ARBA" id="ARBA00022670"/>
    </source>
</evidence>
<evidence type="ECO:0000256" key="5">
    <source>
        <dbReference type="PROSITE-ProRule" id="PRU01240"/>
    </source>
</evidence>
<comment type="caution">
    <text evidence="8">The sequence shown here is derived from an EMBL/GenBank/DDBJ whole genome shotgun (WGS) entry which is preliminary data.</text>
</comment>
<dbReference type="InterPro" id="IPR036852">
    <property type="entry name" value="Peptidase_S8/S53_dom_sf"/>
</dbReference>
<dbReference type="InterPro" id="IPR000209">
    <property type="entry name" value="Peptidase_S8/S53_dom"/>
</dbReference>
<dbReference type="PROSITE" id="PS00138">
    <property type="entry name" value="SUBTILASE_SER"/>
    <property type="match status" value="1"/>
</dbReference>
<keyword evidence="2" id="KW-0645">Protease</keyword>
<protein>
    <submittedName>
        <fullName evidence="8">Peptidase S8/S53 subtilisin kexin sedolisin</fullName>
    </submittedName>
</protein>
<evidence type="ECO:0000256" key="3">
    <source>
        <dbReference type="ARBA" id="ARBA00022801"/>
    </source>
</evidence>